<sequence length="148" mass="15893">MKTKGYIHHFITAFVLMCATAVAAKGFILPEHTGLLLTDTGIIPAMYVEPMAFALPLALGVSALLAFFGITTLLPVVVSFGLYIALSGLALYQGLHFDCGCYMPGSIQSDVYSTLEPQFLIKSLILMVSAALYYYNNTAPHQPVAPSV</sequence>
<organism evidence="10 11">
    <name type="scientific">Photobacterium sanctipauli</name>
    <dbReference type="NCBI Taxonomy" id="1342794"/>
    <lineage>
        <taxon>Bacteria</taxon>
        <taxon>Pseudomonadati</taxon>
        <taxon>Pseudomonadota</taxon>
        <taxon>Gammaproteobacteria</taxon>
        <taxon>Vibrionales</taxon>
        <taxon>Vibrionaceae</taxon>
        <taxon>Photobacterium</taxon>
    </lineage>
</organism>
<dbReference type="AlphaFoldDB" id="A0A2T3NP27"/>
<keyword evidence="7 8" id="KW-0472">Membrane</keyword>
<gene>
    <name evidence="10" type="ORF">C9I98_18740</name>
</gene>
<comment type="subcellular location">
    <subcellularLocation>
        <location evidence="2">Membrane</location>
        <topology evidence="2">Multi-pass membrane protein</topology>
    </subcellularLocation>
</comment>
<evidence type="ECO:0000256" key="4">
    <source>
        <dbReference type="ARBA" id="ARBA00019078"/>
    </source>
</evidence>
<evidence type="ECO:0000256" key="1">
    <source>
        <dbReference type="ARBA" id="ARBA00003475"/>
    </source>
</evidence>
<dbReference type="InterPro" id="IPR009908">
    <property type="entry name" value="Methylamine_util_MauE"/>
</dbReference>
<evidence type="ECO:0000313" key="10">
    <source>
        <dbReference type="EMBL" id="PSW17680.1"/>
    </source>
</evidence>
<comment type="function">
    <text evidence="1">May be specifically involved in the processing, transport, and/or maturation of the MADH beta-subunit.</text>
</comment>
<name>A0A2T3NP27_9GAMM</name>
<feature type="transmembrane region" description="Helical" evidence="8">
    <location>
        <begin position="115"/>
        <end position="135"/>
    </location>
</feature>
<dbReference type="Proteomes" id="UP000241771">
    <property type="component" value="Unassembled WGS sequence"/>
</dbReference>
<protein>
    <recommendedName>
        <fullName evidence="4">Methylamine utilization protein MauE</fullName>
    </recommendedName>
</protein>
<evidence type="ECO:0000256" key="6">
    <source>
        <dbReference type="ARBA" id="ARBA00022989"/>
    </source>
</evidence>
<proteinExistence type="predicted"/>
<keyword evidence="6 8" id="KW-1133">Transmembrane helix</keyword>
<evidence type="ECO:0000256" key="2">
    <source>
        <dbReference type="ARBA" id="ARBA00004141"/>
    </source>
</evidence>
<feature type="domain" description="Methylamine utilisation protein MauE" evidence="9">
    <location>
        <begin position="13"/>
        <end position="134"/>
    </location>
</feature>
<dbReference type="OrthoDB" id="5815076at2"/>
<dbReference type="Pfam" id="PF07291">
    <property type="entry name" value="MauE"/>
    <property type="match status" value="1"/>
</dbReference>
<dbReference type="EMBL" id="PYMA01000014">
    <property type="protein sequence ID" value="PSW17680.1"/>
    <property type="molecule type" value="Genomic_DNA"/>
</dbReference>
<keyword evidence="11" id="KW-1185">Reference proteome</keyword>
<dbReference type="GO" id="GO:0030416">
    <property type="term" value="P:methylamine metabolic process"/>
    <property type="evidence" value="ECO:0007669"/>
    <property type="project" value="InterPro"/>
</dbReference>
<evidence type="ECO:0000256" key="3">
    <source>
        <dbReference type="ARBA" id="ARBA00004856"/>
    </source>
</evidence>
<accession>A0A2T3NP27</accession>
<keyword evidence="5 8" id="KW-0812">Transmembrane</keyword>
<evidence type="ECO:0000313" key="11">
    <source>
        <dbReference type="Proteomes" id="UP000241771"/>
    </source>
</evidence>
<evidence type="ECO:0000256" key="5">
    <source>
        <dbReference type="ARBA" id="ARBA00022692"/>
    </source>
</evidence>
<evidence type="ECO:0000256" key="7">
    <source>
        <dbReference type="ARBA" id="ARBA00023136"/>
    </source>
</evidence>
<feature type="transmembrane region" description="Helical" evidence="8">
    <location>
        <begin position="73"/>
        <end position="95"/>
    </location>
</feature>
<reference evidence="10 11" key="1">
    <citation type="submission" date="2018-01" db="EMBL/GenBank/DDBJ databases">
        <title>Whole genome sequencing of Histamine producing bacteria.</title>
        <authorList>
            <person name="Butler K."/>
        </authorList>
    </citation>
    <scope>NUCLEOTIDE SEQUENCE [LARGE SCALE GENOMIC DNA]</scope>
    <source>
        <strain evidence="10 11">DSM 100436</strain>
    </source>
</reference>
<evidence type="ECO:0000256" key="8">
    <source>
        <dbReference type="SAM" id="Phobius"/>
    </source>
</evidence>
<feature type="transmembrane region" description="Helical" evidence="8">
    <location>
        <begin position="47"/>
        <end position="68"/>
    </location>
</feature>
<dbReference type="GO" id="GO:0016020">
    <property type="term" value="C:membrane"/>
    <property type="evidence" value="ECO:0007669"/>
    <property type="project" value="UniProtKB-SubCell"/>
</dbReference>
<comment type="pathway">
    <text evidence="3">One-carbon metabolism; methylamine degradation.</text>
</comment>
<comment type="caution">
    <text evidence="10">The sequence shown here is derived from an EMBL/GenBank/DDBJ whole genome shotgun (WGS) entry which is preliminary data.</text>
</comment>
<dbReference type="RefSeq" id="WP_036822126.1">
    <property type="nucleotide sequence ID" value="NZ_JGVO01000379.1"/>
</dbReference>
<evidence type="ECO:0000259" key="9">
    <source>
        <dbReference type="Pfam" id="PF07291"/>
    </source>
</evidence>